<dbReference type="GO" id="GO:0016791">
    <property type="term" value="F:phosphatase activity"/>
    <property type="evidence" value="ECO:0007669"/>
    <property type="project" value="InterPro"/>
</dbReference>
<accession>A0A7J8VMP1</accession>
<reference evidence="5 6" key="1">
    <citation type="journal article" date="2019" name="Genome Biol. Evol.">
        <title>Insights into the evolution of the New World diploid cottons (Gossypium, subgenus Houzingenia) based on genome sequencing.</title>
        <authorList>
            <person name="Grover C.E."/>
            <person name="Arick M.A. 2nd"/>
            <person name="Thrash A."/>
            <person name="Conover J.L."/>
            <person name="Sanders W.S."/>
            <person name="Peterson D.G."/>
            <person name="Frelichowski J.E."/>
            <person name="Scheffler J.A."/>
            <person name="Scheffler B.E."/>
            <person name="Wendel J.F."/>
        </authorList>
    </citation>
    <scope>NUCLEOTIDE SEQUENCE [LARGE SCALE GENOMIC DNA]</scope>
    <source>
        <strain evidence="5">57</strain>
        <tissue evidence="5">Leaf</tissue>
    </source>
</reference>
<evidence type="ECO:0000256" key="2">
    <source>
        <dbReference type="ARBA" id="ARBA00022723"/>
    </source>
</evidence>
<keyword evidence="6" id="KW-1185">Reference proteome</keyword>
<dbReference type="PANTHER" id="PTHR20889:SF12">
    <property type="entry name" value="LP01149P"/>
    <property type="match status" value="1"/>
</dbReference>
<proteinExistence type="predicted"/>
<comment type="cofactor">
    <cofactor evidence="1">
        <name>Mg(2+)</name>
        <dbReference type="ChEBI" id="CHEBI:18420"/>
    </cofactor>
</comment>
<name>A0A7J8VMP1_9ROSI</name>
<dbReference type="InterPro" id="IPR006384">
    <property type="entry name" value="HAD_hydro_PyrdxlP_Pase-like"/>
</dbReference>
<feature type="non-terminal residue" evidence="5">
    <location>
        <position position="1"/>
    </location>
</feature>
<dbReference type="EMBL" id="JABFAB010000011">
    <property type="protein sequence ID" value="MBA0663729.1"/>
    <property type="molecule type" value="Genomic_DNA"/>
</dbReference>
<dbReference type="Gene3D" id="3.40.50.1000">
    <property type="entry name" value="HAD superfamily/HAD-like"/>
    <property type="match status" value="1"/>
</dbReference>
<comment type="caution">
    <text evidence="5">The sequence shown here is derived from an EMBL/GenBank/DDBJ whole genome shotgun (WGS) entry which is preliminary data.</text>
</comment>
<dbReference type="SUPFAM" id="SSF56784">
    <property type="entry name" value="HAD-like"/>
    <property type="match status" value="1"/>
</dbReference>
<evidence type="ECO:0000313" key="6">
    <source>
        <dbReference type="Proteomes" id="UP000593573"/>
    </source>
</evidence>
<dbReference type="InterPro" id="IPR023214">
    <property type="entry name" value="HAD_sf"/>
</dbReference>
<dbReference type="GO" id="GO:0046872">
    <property type="term" value="F:metal ion binding"/>
    <property type="evidence" value="ECO:0007669"/>
    <property type="project" value="UniProtKB-KW"/>
</dbReference>
<dbReference type="InterPro" id="IPR016965">
    <property type="entry name" value="Pase_PHOSPHO-typ"/>
</dbReference>
<evidence type="ECO:0000256" key="3">
    <source>
        <dbReference type="ARBA" id="ARBA00022801"/>
    </source>
</evidence>
<organism evidence="5 6">
    <name type="scientific">Gossypium klotzschianum</name>
    <dbReference type="NCBI Taxonomy" id="34286"/>
    <lineage>
        <taxon>Eukaryota</taxon>
        <taxon>Viridiplantae</taxon>
        <taxon>Streptophyta</taxon>
        <taxon>Embryophyta</taxon>
        <taxon>Tracheophyta</taxon>
        <taxon>Spermatophyta</taxon>
        <taxon>Magnoliopsida</taxon>
        <taxon>eudicotyledons</taxon>
        <taxon>Gunneridae</taxon>
        <taxon>Pentapetalae</taxon>
        <taxon>rosids</taxon>
        <taxon>malvids</taxon>
        <taxon>Malvales</taxon>
        <taxon>Malvaceae</taxon>
        <taxon>Malvoideae</taxon>
        <taxon>Gossypium</taxon>
    </lineage>
</organism>
<keyword evidence="4" id="KW-0460">Magnesium</keyword>
<keyword evidence="3" id="KW-0378">Hydrolase</keyword>
<dbReference type="NCBIfam" id="TIGR01488">
    <property type="entry name" value="HAD-SF-IB"/>
    <property type="match status" value="1"/>
</dbReference>
<protein>
    <recommendedName>
        <fullName evidence="7">Inorganic diphosphatase</fullName>
    </recommendedName>
</protein>
<dbReference type="AlphaFoldDB" id="A0A7J8VMP1"/>
<sequence>MPWNPLMDKMMKELHAQGKTIDDIVEVLKRAPIHPRIVPAIKAAHALGCELRVVSDANMFFIETILEHLGLREYFSEIDSNPSFVDEEEKLRIFPYHDFTKSSHGCNLCPPNMCKVSFFFF</sequence>
<evidence type="ECO:0000256" key="1">
    <source>
        <dbReference type="ARBA" id="ARBA00001946"/>
    </source>
</evidence>
<dbReference type="Proteomes" id="UP000593573">
    <property type="component" value="Unassembled WGS sequence"/>
</dbReference>
<dbReference type="InterPro" id="IPR036412">
    <property type="entry name" value="HAD-like_sf"/>
</dbReference>
<dbReference type="OrthoDB" id="10267182at2759"/>
<dbReference type="Pfam" id="PF06888">
    <property type="entry name" value="Put_Phosphatase"/>
    <property type="match status" value="1"/>
</dbReference>
<evidence type="ECO:0000313" key="5">
    <source>
        <dbReference type="EMBL" id="MBA0663729.1"/>
    </source>
</evidence>
<evidence type="ECO:0008006" key="7">
    <source>
        <dbReference type="Google" id="ProtNLM"/>
    </source>
</evidence>
<keyword evidence="2" id="KW-0479">Metal-binding</keyword>
<gene>
    <name evidence="5" type="ORF">Goklo_003822</name>
</gene>
<dbReference type="NCBIfam" id="TIGR01489">
    <property type="entry name" value="DKMTPPase-SF"/>
    <property type="match status" value="1"/>
</dbReference>
<dbReference type="PANTHER" id="PTHR20889">
    <property type="entry name" value="PHOSPHATASE, ORPHAN 1, 2"/>
    <property type="match status" value="1"/>
</dbReference>
<evidence type="ECO:0000256" key="4">
    <source>
        <dbReference type="ARBA" id="ARBA00022842"/>
    </source>
</evidence>